<dbReference type="RefSeq" id="WP_371161522.1">
    <property type="nucleotide sequence ID" value="NZ_JBEDNX010000002.1"/>
</dbReference>
<gene>
    <name evidence="2" type="ORF">ABNG04_07830</name>
</gene>
<dbReference type="EMBL" id="JBEDNY010000002">
    <property type="protein sequence ID" value="MEZ3163785.1"/>
    <property type="molecule type" value="Genomic_DNA"/>
</dbReference>
<protein>
    <submittedName>
        <fullName evidence="2">Uncharacterized protein</fullName>
    </submittedName>
</protein>
<proteinExistence type="predicted"/>
<reference evidence="2 3" key="1">
    <citation type="submission" date="2024-06" db="EMBL/GenBank/DDBJ databases">
        <title>Halorubrum miltondacostae sp. nov., a potential PHA producer isolated from an inland solar saltern in Rio Maior, Portugal.</title>
        <authorList>
            <person name="Albuquerque L."/>
            <person name="Viver T."/>
            <person name="Barroso C."/>
            <person name="Claudino R."/>
            <person name="Galvan M."/>
            <person name="Simoes G."/>
            <person name="Lobo Da Cunha A."/>
            <person name="Egas C."/>
        </authorList>
    </citation>
    <scope>NUCLEOTIDE SEQUENCE [LARGE SCALE GENOMIC DNA]</scope>
    <source>
        <strain evidence="2 3">RMP-11</strain>
    </source>
</reference>
<evidence type="ECO:0000256" key="1">
    <source>
        <dbReference type="SAM" id="MobiDB-lite"/>
    </source>
</evidence>
<evidence type="ECO:0000313" key="2">
    <source>
        <dbReference type="EMBL" id="MEZ3163785.1"/>
    </source>
</evidence>
<evidence type="ECO:0000313" key="3">
    <source>
        <dbReference type="Proteomes" id="UP001567572"/>
    </source>
</evidence>
<dbReference type="Proteomes" id="UP001567572">
    <property type="component" value="Unassembled WGS sequence"/>
</dbReference>
<keyword evidence="3" id="KW-1185">Reference proteome</keyword>
<feature type="region of interest" description="Disordered" evidence="1">
    <location>
        <begin position="1"/>
        <end position="30"/>
    </location>
</feature>
<accession>A0ABD5M662</accession>
<organism evidence="2 3">
    <name type="scientific">Halorubrum miltondacostae</name>
    <dbReference type="NCBI Taxonomy" id="3076378"/>
    <lineage>
        <taxon>Archaea</taxon>
        <taxon>Methanobacteriati</taxon>
        <taxon>Methanobacteriota</taxon>
        <taxon>Stenosarchaea group</taxon>
        <taxon>Halobacteria</taxon>
        <taxon>Halobacteriales</taxon>
        <taxon>Haloferacaceae</taxon>
        <taxon>Halorubrum</taxon>
    </lineage>
</organism>
<sequence>MVSDAADGPEERPDRDEEADAHAAPANAADASVVDRWTALDRGWQALALGLGIVAAHIVGQAL</sequence>
<name>A0ABD5M662_9EURY</name>
<dbReference type="AlphaFoldDB" id="A0ABD5M662"/>
<comment type="caution">
    <text evidence="2">The sequence shown here is derived from an EMBL/GenBank/DDBJ whole genome shotgun (WGS) entry which is preliminary data.</text>
</comment>